<sequence length="156" mass="17177">MLVPMRGGCAPRALTGGVWAADRAEAVGEGYRRRCDSQMEARARIMEVMEAHGTLAYGLPYYDCDLDGSFGPVQDADNGARFCARKNNTMIKGYMDADGTDMNCNCARDEDREKPQKVCLGNGNYNPKQKDGEDPFCVDQDGYFTKKVNSDNSCTS</sequence>
<evidence type="ECO:0000313" key="1">
    <source>
        <dbReference type="EMBL" id="KAK7869859.1"/>
    </source>
</evidence>
<evidence type="ECO:0000313" key="2">
    <source>
        <dbReference type="Proteomes" id="UP001378592"/>
    </source>
</evidence>
<dbReference type="AlphaFoldDB" id="A0AAN9W6I2"/>
<accession>A0AAN9W6I2</accession>
<reference evidence="1 2" key="1">
    <citation type="submission" date="2024-03" db="EMBL/GenBank/DDBJ databases">
        <title>The genome assembly and annotation of the cricket Gryllus longicercus Weissman &amp; Gray.</title>
        <authorList>
            <person name="Szrajer S."/>
            <person name="Gray D."/>
            <person name="Ylla G."/>
        </authorList>
    </citation>
    <scope>NUCLEOTIDE SEQUENCE [LARGE SCALE GENOMIC DNA]</scope>
    <source>
        <strain evidence="1">DAG 2021-001</strain>
        <tissue evidence="1">Whole body minus gut</tissue>
    </source>
</reference>
<organism evidence="1 2">
    <name type="scientific">Gryllus longicercus</name>
    <dbReference type="NCBI Taxonomy" id="2509291"/>
    <lineage>
        <taxon>Eukaryota</taxon>
        <taxon>Metazoa</taxon>
        <taxon>Ecdysozoa</taxon>
        <taxon>Arthropoda</taxon>
        <taxon>Hexapoda</taxon>
        <taxon>Insecta</taxon>
        <taxon>Pterygota</taxon>
        <taxon>Neoptera</taxon>
        <taxon>Polyneoptera</taxon>
        <taxon>Orthoptera</taxon>
        <taxon>Ensifera</taxon>
        <taxon>Gryllidea</taxon>
        <taxon>Grylloidea</taxon>
        <taxon>Gryllidae</taxon>
        <taxon>Gryllinae</taxon>
        <taxon>Gryllus</taxon>
    </lineage>
</organism>
<dbReference type="InterPro" id="IPR036857">
    <property type="entry name" value="Thyroglobulin_1_sf"/>
</dbReference>
<dbReference type="Proteomes" id="UP001378592">
    <property type="component" value="Unassembled WGS sequence"/>
</dbReference>
<keyword evidence="2" id="KW-1185">Reference proteome</keyword>
<protein>
    <submittedName>
        <fullName evidence="1">Uncharacterized protein</fullName>
    </submittedName>
</protein>
<dbReference type="SUPFAM" id="SSF57610">
    <property type="entry name" value="Thyroglobulin type-1 domain"/>
    <property type="match status" value="1"/>
</dbReference>
<gene>
    <name evidence="1" type="ORF">R5R35_006669</name>
</gene>
<proteinExistence type="predicted"/>
<comment type="caution">
    <text evidence="1">The sequence shown here is derived from an EMBL/GenBank/DDBJ whole genome shotgun (WGS) entry which is preliminary data.</text>
</comment>
<dbReference type="EMBL" id="JAZDUA010000067">
    <property type="protein sequence ID" value="KAK7869859.1"/>
    <property type="molecule type" value="Genomic_DNA"/>
</dbReference>
<name>A0AAN9W6I2_9ORTH</name>